<dbReference type="RefSeq" id="WP_073058451.1">
    <property type="nucleotide sequence ID" value="NZ_FQUP01000009.1"/>
</dbReference>
<evidence type="ECO:0000313" key="2">
    <source>
        <dbReference type="Proteomes" id="UP000184485"/>
    </source>
</evidence>
<accession>A0A1M5NEF4</accession>
<dbReference type="OrthoDB" id="5180856at2"/>
<dbReference type="Gene3D" id="3.90.550.10">
    <property type="entry name" value="Spore Coat Polysaccharide Biosynthesis Protein SpsA, Chain A"/>
    <property type="match status" value="1"/>
</dbReference>
<dbReference type="AlphaFoldDB" id="A0A1M5NEF4"/>
<keyword evidence="2" id="KW-1185">Reference proteome</keyword>
<dbReference type="InterPro" id="IPR029044">
    <property type="entry name" value="Nucleotide-diphossugar_trans"/>
</dbReference>
<proteinExistence type="predicted"/>
<gene>
    <name evidence="1" type="ORF">SAMN02745157_4977</name>
</gene>
<dbReference type="EMBL" id="FQUP01000009">
    <property type="protein sequence ID" value="SHG87954.1"/>
    <property type="molecule type" value="Genomic_DNA"/>
</dbReference>
<name>A0A1M5NEF4_9HYPH</name>
<evidence type="ECO:0000313" key="1">
    <source>
        <dbReference type="EMBL" id="SHG87954.1"/>
    </source>
</evidence>
<protein>
    <submittedName>
        <fullName evidence="1">Uncharacterized protein</fullName>
    </submittedName>
</protein>
<dbReference type="Proteomes" id="UP000184485">
    <property type="component" value="Unassembled WGS sequence"/>
</dbReference>
<dbReference type="SUPFAM" id="SSF53448">
    <property type="entry name" value="Nucleotide-diphospho-sugar transferases"/>
    <property type="match status" value="1"/>
</dbReference>
<reference evidence="1 2" key="1">
    <citation type="submission" date="2016-11" db="EMBL/GenBank/DDBJ databases">
        <authorList>
            <person name="Jaros S."/>
            <person name="Januszkiewicz K."/>
            <person name="Wedrychowicz H."/>
        </authorList>
    </citation>
    <scope>NUCLEOTIDE SEQUENCE [LARGE SCALE GENOMIC DNA]</scope>
    <source>
        <strain evidence="1 2">DSM 19436</strain>
    </source>
</reference>
<dbReference type="STRING" id="1122133.SAMN02745157_4977"/>
<sequence>MTEATSMNSPVLLLIFRRPETTQAVMNALALSKPKRLYIAADGPRNAAEAAICEATRAVATNVSWDCEVHTLFRDENLGLRRSVQSGLDWFFEHEMRGIILEDDCVPAPDFFQFCDELLEYYADDTRVGAIAGTTYTRPGDVSDSYYFSRNLNVWGWATWRRAWKLNDPDMKDWPHLRKTEFLRRLAFGRFGFETFWRSIFDTCYAGGYPQSWAYRWVFSCWSRGLLTCAPAANLVSNVGDDDAATHTTIHDATIHGREALGLSFPLRHPRDVAADGRFEVNQDREVYKLWKAPFRRARMAIGLPAPSTIPKLVKSAIK</sequence>
<organism evidence="1 2">
    <name type="scientific">Kaistia soli DSM 19436</name>
    <dbReference type="NCBI Taxonomy" id="1122133"/>
    <lineage>
        <taxon>Bacteria</taxon>
        <taxon>Pseudomonadati</taxon>
        <taxon>Pseudomonadota</taxon>
        <taxon>Alphaproteobacteria</taxon>
        <taxon>Hyphomicrobiales</taxon>
        <taxon>Kaistiaceae</taxon>
        <taxon>Kaistia</taxon>
    </lineage>
</organism>